<dbReference type="NCBIfam" id="TIGR00002">
    <property type="entry name" value="S16"/>
    <property type="match status" value="1"/>
</dbReference>
<feature type="region of interest" description="Disordered" evidence="4">
    <location>
        <begin position="84"/>
        <end position="144"/>
    </location>
</feature>
<sequence>MLAIKLQRVGKKHQPSYRLVVAEKKSKMAGPPIEDLGSYNATTKQGSFNKERILYWTGVGARPTVTMHNLLVKNGIISAPAKAVKMNKPKPKEAAPEEKPKAEAVAEAPKEEVTEEAKVEKKPEAELVVEEKPAETESPKVEEN</sequence>
<evidence type="ECO:0000256" key="2">
    <source>
        <dbReference type="ARBA" id="ARBA00023274"/>
    </source>
</evidence>
<comment type="caution">
    <text evidence="5">The sequence shown here is derived from an EMBL/GenBank/DDBJ whole genome shotgun (WGS) entry which is preliminary data.</text>
</comment>
<evidence type="ECO:0000256" key="4">
    <source>
        <dbReference type="SAM" id="MobiDB-lite"/>
    </source>
</evidence>
<evidence type="ECO:0000313" key="6">
    <source>
        <dbReference type="Proteomes" id="UP000178348"/>
    </source>
</evidence>
<dbReference type="HAMAP" id="MF_00385">
    <property type="entry name" value="Ribosomal_bS16"/>
    <property type="match status" value="1"/>
</dbReference>
<dbReference type="SUPFAM" id="SSF54565">
    <property type="entry name" value="Ribosomal protein S16"/>
    <property type="match status" value="1"/>
</dbReference>
<dbReference type="InterPro" id="IPR000307">
    <property type="entry name" value="Ribosomal_bS16"/>
</dbReference>
<reference evidence="5 6" key="1">
    <citation type="journal article" date="2016" name="Nat. Commun.">
        <title>Thousands of microbial genomes shed light on interconnected biogeochemical processes in an aquifer system.</title>
        <authorList>
            <person name="Anantharaman K."/>
            <person name="Brown C.T."/>
            <person name="Hug L.A."/>
            <person name="Sharon I."/>
            <person name="Castelle C.J."/>
            <person name="Probst A.J."/>
            <person name="Thomas B.C."/>
            <person name="Singh A."/>
            <person name="Wilkins M.J."/>
            <person name="Karaoz U."/>
            <person name="Brodie E.L."/>
            <person name="Williams K.H."/>
            <person name="Hubbard S.S."/>
            <person name="Banfield J.F."/>
        </authorList>
    </citation>
    <scope>NUCLEOTIDE SEQUENCE [LARGE SCALE GENOMIC DNA]</scope>
</reference>
<dbReference type="Proteomes" id="UP000178348">
    <property type="component" value="Unassembled WGS sequence"/>
</dbReference>
<proteinExistence type="inferred from homology"/>
<dbReference type="GO" id="GO:0006412">
    <property type="term" value="P:translation"/>
    <property type="evidence" value="ECO:0007669"/>
    <property type="project" value="UniProtKB-UniRule"/>
</dbReference>
<dbReference type="Pfam" id="PF00886">
    <property type="entry name" value="Ribosomal_S16"/>
    <property type="match status" value="1"/>
</dbReference>
<organism evidence="5 6">
    <name type="scientific">Candidatus Liptonbacteria bacterium RIFCSPLOWO2_01_FULL_53_13</name>
    <dbReference type="NCBI Taxonomy" id="1798651"/>
    <lineage>
        <taxon>Bacteria</taxon>
        <taxon>Candidatus Liptoniibacteriota</taxon>
    </lineage>
</organism>
<name>A0A1G2CN60_9BACT</name>
<dbReference type="InterPro" id="IPR023803">
    <property type="entry name" value="Ribosomal_bS16_dom_sf"/>
</dbReference>
<dbReference type="PANTHER" id="PTHR12919:SF20">
    <property type="entry name" value="SMALL RIBOSOMAL SUBUNIT PROTEIN BS16M"/>
    <property type="match status" value="1"/>
</dbReference>
<dbReference type="AlphaFoldDB" id="A0A1G2CN60"/>
<accession>A0A1G2CN60</accession>
<evidence type="ECO:0000256" key="1">
    <source>
        <dbReference type="ARBA" id="ARBA00022980"/>
    </source>
</evidence>
<dbReference type="EMBL" id="MHLB01000004">
    <property type="protein sequence ID" value="OGZ02677.1"/>
    <property type="molecule type" value="Genomic_DNA"/>
</dbReference>
<protein>
    <recommendedName>
        <fullName evidence="3">Small ribosomal subunit protein bS16</fullName>
    </recommendedName>
</protein>
<dbReference type="GO" id="GO:0005737">
    <property type="term" value="C:cytoplasm"/>
    <property type="evidence" value="ECO:0007669"/>
    <property type="project" value="UniProtKB-ARBA"/>
</dbReference>
<keyword evidence="2 3" id="KW-0687">Ribonucleoprotein</keyword>
<evidence type="ECO:0000256" key="3">
    <source>
        <dbReference type="HAMAP-Rule" id="MF_00385"/>
    </source>
</evidence>
<comment type="similarity">
    <text evidence="3">Belongs to the bacterial ribosomal protein bS16 family.</text>
</comment>
<feature type="compositionally biased region" description="Basic and acidic residues" evidence="4">
    <location>
        <begin position="90"/>
        <end position="144"/>
    </location>
</feature>
<dbReference type="PANTHER" id="PTHR12919">
    <property type="entry name" value="30S RIBOSOMAL PROTEIN S16"/>
    <property type="match status" value="1"/>
</dbReference>
<dbReference type="Gene3D" id="3.30.1320.10">
    <property type="match status" value="1"/>
</dbReference>
<gene>
    <name evidence="3" type="primary">rpsP</name>
    <name evidence="5" type="ORF">A2946_03020</name>
</gene>
<keyword evidence="1 3" id="KW-0689">Ribosomal protein</keyword>
<evidence type="ECO:0000313" key="5">
    <source>
        <dbReference type="EMBL" id="OGZ02677.1"/>
    </source>
</evidence>
<dbReference type="GO" id="GO:0003735">
    <property type="term" value="F:structural constituent of ribosome"/>
    <property type="evidence" value="ECO:0007669"/>
    <property type="project" value="InterPro"/>
</dbReference>
<dbReference type="GO" id="GO:0015935">
    <property type="term" value="C:small ribosomal subunit"/>
    <property type="evidence" value="ECO:0007669"/>
    <property type="project" value="TreeGrafter"/>
</dbReference>